<evidence type="ECO:0000313" key="2">
    <source>
        <dbReference type="EMBL" id="KAB1228493.1"/>
    </source>
</evidence>
<accession>A0A5N4BJB0</accession>
<dbReference type="EMBL" id="VTPV01000022">
    <property type="protein sequence ID" value="KAB1228493.1"/>
    <property type="molecule type" value="Genomic_DNA"/>
</dbReference>
<reference evidence="2 3" key="1">
    <citation type="journal article" date="2019" name="Stand. Genomic Sci.">
        <title>Draft Whole-Genome Sequence of a Novel Chryseobacterium viscerum Strain Isolated from Fresh Water at Dripping Springs, New Mexico.</title>
        <authorList>
            <person name="Kyndt J.A."/>
            <person name="Moore T.C."/>
        </authorList>
    </citation>
    <scope>NUCLEOTIDE SEQUENCE [LARGE SCALE GENOMIC DNA]</scope>
    <source>
        <strain evidence="2 3">DPS</strain>
    </source>
</reference>
<proteinExistence type="predicted"/>
<dbReference type="Proteomes" id="UP000326384">
    <property type="component" value="Unassembled WGS sequence"/>
</dbReference>
<keyword evidence="3" id="KW-1185">Reference proteome</keyword>
<gene>
    <name evidence="2" type="ORF">F8D52_22740</name>
</gene>
<sequence>MKKLLFLLLPIMAFSQEKALTTSGKYVILNNDHTWKFEEKQNSGLNSEDFKTTKDNITAGLLSKVKIPVQNGEDKLVNVDFSYISKVDQFNKISYDKIQKMIDNSRNYIMLRLKNKYSFIPRKVAITFSDSQNKWAAMWEYTAKNSYGGETEGNQMVLFDNEINRVDF</sequence>
<name>A0A5N4BJB0_9FLAO</name>
<protein>
    <recommendedName>
        <fullName evidence="4">DUF3157 domain-containing protein</fullName>
    </recommendedName>
</protein>
<dbReference type="RefSeq" id="WP_152291447.1">
    <property type="nucleotide sequence ID" value="NZ_VTPV01000022.1"/>
</dbReference>
<evidence type="ECO:0000256" key="1">
    <source>
        <dbReference type="SAM" id="SignalP"/>
    </source>
</evidence>
<evidence type="ECO:0008006" key="4">
    <source>
        <dbReference type="Google" id="ProtNLM"/>
    </source>
</evidence>
<comment type="caution">
    <text evidence="2">The sequence shown here is derived from an EMBL/GenBank/DDBJ whole genome shotgun (WGS) entry which is preliminary data.</text>
</comment>
<keyword evidence="1" id="KW-0732">Signal</keyword>
<evidence type="ECO:0000313" key="3">
    <source>
        <dbReference type="Proteomes" id="UP000326384"/>
    </source>
</evidence>
<organism evidence="2 3">
    <name type="scientific">Chryseobacterium viscerum</name>
    <dbReference type="NCBI Taxonomy" id="1037377"/>
    <lineage>
        <taxon>Bacteria</taxon>
        <taxon>Pseudomonadati</taxon>
        <taxon>Bacteroidota</taxon>
        <taxon>Flavobacteriia</taxon>
        <taxon>Flavobacteriales</taxon>
        <taxon>Weeksellaceae</taxon>
        <taxon>Chryseobacterium group</taxon>
        <taxon>Chryseobacterium</taxon>
    </lineage>
</organism>
<feature type="chain" id="PRO_5045470551" description="DUF3157 domain-containing protein" evidence="1">
    <location>
        <begin position="20"/>
        <end position="168"/>
    </location>
</feature>
<feature type="signal peptide" evidence="1">
    <location>
        <begin position="1"/>
        <end position="19"/>
    </location>
</feature>